<dbReference type="EMBL" id="AP026867">
    <property type="protein sequence ID" value="BDS13108.1"/>
    <property type="molecule type" value="Genomic_DNA"/>
</dbReference>
<feature type="transmembrane region" description="Helical" evidence="1">
    <location>
        <begin position="30"/>
        <end position="49"/>
    </location>
</feature>
<feature type="transmembrane region" description="Helical" evidence="1">
    <location>
        <begin position="69"/>
        <end position="91"/>
    </location>
</feature>
<evidence type="ECO:0000313" key="3">
    <source>
        <dbReference type="Proteomes" id="UP001060919"/>
    </source>
</evidence>
<keyword evidence="3" id="KW-1185">Reference proteome</keyword>
<reference evidence="2" key="1">
    <citation type="submission" date="2022-09" db="EMBL/GenBank/DDBJ databases">
        <title>Aureispira anguillicida sp. nov., isolated from Leptocephalus of Japanese eel Anguilla japonica.</title>
        <authorList>
            <person name="Yuasa K."/>
            <person name="Mekata T."/>
            <person name="Ikunari K."/>
        </authorList>
    </citation>
    <scope>NUCLEOTIDE SEQUENCE</scope>
    <source>
        <strain evidence="2">EL160426</strain>
    </source>
</reference>
<protein>
    <submittedName>
        <fullName evidence="2">Uncharacterized protein</fullName>
    </submittedName>
</protein>
<feature type="transmembrane region" description="Helical" evidence="1">
    <location>
        <begin position="169"/>
        <end position="188"/>
    </location>
</feature>
<keyword evidence="1" id="KW-0472">Membrane</keyword>
<organism evidence="2 3">
    <name type="scientific">Aureispira anguillae</name>
    <dbReference type="NCBI Taxonomy" id="2864201"/>
    <lineage>
        <taxon>Bacteria</taxon>
        <taxon>Pseudomonadati</taxon>
        <taxon>Bacteroidota</taxon>
        <taxon>Saprospiria</taxon>
        <taxon>Saprospirales</taxon>
        <taxon>Saprospiraceae</taxon>
        <taxon>Aureispira</taxon>
    </lineage>
</organism>
<dbReference type="AlphaFoldDB" id="A0A915YH71"/>
<feature type="transmembrane region" description="Helical" evidence="1">
    <location>
        <begin position="112"/>
        <end position="132"/>
    </location>
</feature>
<evidence type="ECO:0000313" key="2">
    <source>
        <dbReference type="EMBL" id="BDS13108.1"/>
    </source>
</evidence>
<gene>
    <name evidence="2" type="ORF">AsAng_0038360</name>
</gene>
<sequence length="236" mass="27212">MNNNEVLDIPKKEVLNIDLGYESLIISFRILAILGANISLSYFLNGYIYSGTPSLVLNSALENPSIYDWFYFLYGWFYFLTSAILLSVFAISNLRAAWFPIKSILSKEDKTIYYKLAIHTVSVSLFLFTFFIGNKILGNYRLNILIALILISPFWVISYYNSRHSKYRFMPFQSFICCLIVSFVIYWISKVSQPQSTSGTLSVLGPALYFLIIIFIYTVWSIVTYTVLRKKLRSVG</sequence>
<dbReference type="Proteomes" id="UP001060919">
    <property type="component" value="Chromosome"/>
</dbReference>
<proteinExistence type="predicted"/>
<feature type="transmembrane region" description="Helical" evidence="1">
    <location>
        <begin position="208"/>
        <end position="228"/>
    </location>
</feature>
<keyword evidence="1" id="KW-0812">Transmembrane</keyword>
<feature type="transmembrane region" description="Helical" evidence="1">
    <location>
        <begin position="138"/>
        <end position="157"/>
    </location>
</feature>
<dbReference type="RefSeq" id="WP_264788408.1">
    <property type="nucleotide sequence ID" value="NZ_AP026867.1"/>
</dbReference>
<name>A0A915YH71_9BACT</name>
<evidence type="ECO:0000256" key="1">
    <source>
        <dbReference type="SAM" id="Phobius"/>
    </source>
</evidence>
<keyword evidence="1" id="KW-1133">Transmembrane helix</keyword>
<dbReference type="KEGG" id="aup:AsAng_0038360"/>
<accession>A0A915YH71</accession>